<sequence>MFNSFLASRIPAVRSTARQRSVFWRLYLKGLLLREDTEWHRASVTSKPLRYGYNILAGTTNRERQSVASAYEESATIIRIWAKALVLKPELASELSSMLNSTEVEYADVVGAKTGIGRSTAQALWNYLTRDTFRGIWYYSPQEKRDCPRLNDILKGLGYEGSELSQLYWDILRRHKLVQTADEEQRKRFMNASSSTTPVDAFMERARRSLQATVHACELSKGTTIKFVSAGQLDLQSLYVEDEKLFIIHERLLSQKGITDALGLPPNLADGDFQFHVVIELFSDLLAQLPAEVFSKEQNAKSIEWQRKAHVRLAEQRLFDLAHLAGIKISTSDSGRVFHTEWVSSRRTPGTEIEIQYHAVSCGARLQDSILIAGDVLSSTIPCLCAADALPTMSMGDESRTQQPPFRVLRTLISETNHMVMNVQQGQDYMLLLFVPSDKKSLASWREGPFADQQGLLPGNAVDATDSAASLANSEGTESHTAAFFTPVSPSRSAALPMNFLHSSNAERPGISGELGHKLAEFNILSVNEWYEGINTTASINSKEKAEDFIGGSRSTYPDSYDHNNPLRL</sequence>
<dbReference type="EMBL" id="JANJQO010003213">
    <property type="protein sequence ID" value="KAJ2963519.1"/>
    <property type="molecule type" value="Genomic_DNA"/>
</dbReference>
<accession>A0ACC1MD81</accession>
<organism evidence="1 2">
    <name type="scientific">Zarea fungicola</name>
    <dbReference type="NCBI Taxonomy" id="93591"/>
    <lineage>
        <taxon>Eukaryota</taxon>
        <taxon>Fungi</taxon>
        <taxon>Dikarya</taxon>
        <taxon>Ascomycota</taxon>
        <taxon>Pezizomycotina</taxon>
        <taxon>Sordariomycetes</taxon>
        <taxon>Hypocreomycetidae</taxon>
        <taxon>Hypocreales</taxon>
        <taxon>Cordycipitaceae</taxon>
        <taxon>Zarea</taxon>
    </lineage>
</organism>
<comment type="caution">
    <text evidence="1">The sequence shown here is derived from an EMBL/GenBank/DDBJ whole genome shotgun (WGS) entry which is preliminary data.</text>
</comment>
<protein>
    <submittedName>
        <fullName evidence="1">Uncharacterized protein</fullName>
    </submittedName>
</protein>
<dbReference type="Proteomes" id="UP001143910">
    <property type="component" value="Unassembled WGS sequence"/>
</dbReference>
<evidence type="ECO:0000313" key="1">
    <source>
        <dbReference type="EMBL" id="KAJ2963519.1"/>
    </source>
</evidence>
<gene>
    <name evidence="1" type="ORF">NQ176_g10857</name>
</gene>
<keyword evidence="2" id="KW-1185">Reference proteome</keyword>
<name>A0ACC1MD81_9HYPO</name>
<reference evidence="1" key="1">
    <citation type="submission" date="2022-08" db="EMBL/GenBank/DDBJ databases">
        <title>Genome Sequence of Lecanicillium fungicola.</title>
        <authorList>
            <person name="Buettner E."/>
        </authorList>
    </citation>
    <scope>NUCLEOTIDE SEQUENCE</scope>
    <source>
        <strain evidence="1">Babe33</strain>
    </source>
</reference>
<evidence type="ECO:0000313" key="2">
    <source>
        <dbReference type="Proteomes" id="UP001143910"/>
    </source>
</evidence>
<proteinExistence type="predicted"/>